<reference evidence="2" key="1">
    <citation type="submission" date="2021-01" db="EMBL/GenBank/DDBJ databases">
        <authorList>
            <person name="Corre E."/>
            <person name="Pelletier E."/>
            <person name="Niang G."/>
            <person name="Scheremetjew M."/>
            <person name="Finn R."/>
            <person name="Kale V."/>
            <person name="Holt S."/>
            <person name="Cochrane G."/>
            <person name="Meng A."/>
            <person name="Brown T."/>
            <person name="Cohen L."/>
        </authorList>
    </citation>
    <scope>NUCLEOTIDE SEQUENCE</scope>
    <source>
        <strain evidence="2">Grunow 1884</strain>
    </source>
</reference>
<evidence type="ECO:0000313" key="2">
    <source>
        <dbReference type="EMBL" id="CAD9344399.1"/>
    </source>
</evidence>
<feature type="region of interest" description="Disordered" evidence="1">
    <location>
        <begin position="1"/>
        <end position="73"/>
    </location>
</feature>
<organism evidence="2">
    <name type="scientific">Trieres chinensis</name>
    <name type="common">Marine centric diatom</name>
    <name type="synonym">Odontella sinensis</name>
    <dbReference type="NCBI Taxonomy" id="1514140"/>
    <lineage>
        <taxon>Eukaryota</taxon>
        <taxon>Sar</taxon>
        <taxon>Stramenopiles</taxon>
        <taxon>Ochrophyta</taxon>
        <taxon>Bacillariophyta</taxon>
        <taxon>Mediophyceae</taxon>
        <taxon>Biddulphiophycidae</taxon>
        <taxon>Eupodiscales</taxon>
        <taxon>Parodontellaceae</taxon>
        <taxon>Trieres</taxon>
    </lineage>
</organism>
<evidence type="ECO:0000256" key="1">
    <source>
        <dbReference type="SAM" id="MobiDB-lite"/>
    </source>
</evidence>
<dbReference type="EMBL" id="HBGO01021867">
    <property type="protein sequence ID" value="CAD9344399.1"/>
    <property type="molecule type" value="Transcribed_RNA"/>
</dbReference>
<accession>A0A7S1ZNI0</accession>
<feature type="compositionally biased region" description="Gly residues" evidence="1">
    <location>
        <begin position="26"/>
        <end position="37"/>
    </location>
</feature>
<proteinExistence type="predicted"/>
<name>A0A7S1ZNI0_TRICV</name>
<feature type="compositionally biased region" description="Polar residues" evidence="1">
    <location>
        <begin position="1"/>
        <end position="12"/>
    </location>
</feature>
<gene>
    <name evidence="2" type="ORF">OSIN01602_LOCUS12562</name>
</gene>
<sequence length="287" mass="31898">MVKTKTTPTTGRKSIARTPAKSPRGGNCGSSVGGIRSGGRDHRDSTPASPEVQLSRERREARARRRDLQRRLDDAERRAACAEKERDALLGASDGGNQPLVHLGMEMWQDVWHKEDTSSGLTFPTAKSVICKSVEEDHENNCMPGVHTESAMWTGRTTQSIWFKGRGYTLAGLVSSDEEKKHVRRHAGIGWDKLRFMRPVCHGYAETEGAVVTINVDMVSRRAELFLSRPNDSNKLEQTPQAIWTDLPDKVWVAVAFKRNSAREAVLMPCMHWAAPVDLSPLGQSGR</sequence>
<protein>
    <submittedName>
        <fullName evidence="2">Uncharacterized protein</fullName>
    </submittedName>
</protein>
<dbReference type="AlphaFoldDB" id="A0A7S1ZNI0"/>